<sequence>MGVPRAISILSLLLAAGACIAGDGERRLCPAPGATAPGTATVSTTLAGVPAILRVPRTVELAPILLWHGFGPPASERELMELLPLDGVPAVKVYLGLPLFGARAPAPGELARRQTEDLASGVFEPVVMAAAKELPAIVAALRAAGCLDRDAAVGLFGFSAGGAAAFYALAERDVSASAAVVLNASTGLGASVDAWERATGGSYAWTDRARALAARSDAGSRAADIAAGEPPPALLILQGADDAMVDGVHAAAALEALQPHYGEVHAGRLRLQAIEGMAHAPAASAALEALRAAISAWFSRHLDRADT</sequence>
<dbReference type="EMBL" id="JACCKA010000072">
    <property type="protein sequence ID" value="NZA27102.1"/>
    <property type="molecule type" value="Genomic_DNA"/>
</dbReference>
<name>A0A853JEE4_9GAMM</name>
<dbReference type="SUPFAM" id="SSF53474">
    <property type="entry name" value="alpha/beta-Hydrolases"/>
    <property type="match status" value="1"/>
</dbReference>
<dbReference type="PROSITE" id="PS51257">
    <property type="entry name" value="PROKAR_LIPOPROTEIN"/>
    <property type="match status" value="1"/>
</dbReference>
<dbReference type="AlphaFoldDB" id="A0A853JEE4"/>
<protein>
    <recommendedName>
        <fullName evidence="4">Peptidase S9 prolyl oligopeptidase catalytic domain-containing protein</fullName>
    </recommendedName>
</protein>
<keyword evidence="3" id="KW-1185">Reference proteome</keyword>
<dbReference type="RefSeq" id="WP_180678882.1">
    <property type="nucleotide sequence ID" value="NZ_JACCKA010000072.1"/>
</dbReference>
<dbReference type="Proteomes" id="UP000578091">
    <property type="component" value="Unassembled WGS sequence"/>
</dbReference>
<gene>
    <name evidence="2" type="ORF">H0E84_12000</name>
</gene>
<evidence type="ECO:0000256" key="1">
    <source>
        <dbReference type="SAM" id="SignalP"/>
    </source>
</evidence>
<evidence type="ECO:0008006" key="4">
    <source>
        <dbReference type="Google" id="ProtNLM"/>
    </source>
</evidence>
<proteinExistence type="predicted"/>
<feature type="chain" id="PRO_5032274690" description="Peptidase S9 prolyl oligopeptidase catalytic domain-containing protein" evidence="1">
    <location>
        <begin position="22"/>
        <end position="307"/>
    </location>
</feature>
<keyword evidence="1" id="KW-0732">Signal</keyword>
<reference evidence="2 3" key="1">
    <citation type="submission" date="2020-07" db="EMBL/GenBank/DDBJ databases">
        <title>Luteimonas sp. SJ-92.</title>
        <authorList>
            <person name="Huang X.-X."/>
            <person name="Xu L."/>
            <person name="Sun J.-Q."/>
        </authorList>
    </citation>
    <scope>NUCLEOTIDE SEQUENCE [LARGE SCALE GENOMIC DNA]</scope>
    <source>
        <strain evidence="2 3">SJ-92</strain>
    </source>
</reference>
<comment type="caution">
    <text evidence="2">The sequence shown here is derived from an EMBL/GenBank/DDBJ whole genome shotgun (WGS) entry which is preliminary data.</text>
</comment>
<accession>A0A853JEE4</accession>
<feature type="signal peptide" evidence="1">
    <location>
        <begin position="1"/>
        <end position="21"/>
    </location>
</feature>
<evidence type="ECO:0000313" key="2">
    <source>
        <dbReference type="EMBL" id="NZA27102.1"/>
    </source>
</evidence>
<organism evidence="2 3">
    <name type="scientific">Luteimonas salinisoli</name>
    <dbReference type="NCBI Taxonomy" id="2752307"/>
    <lineage>
        <taxon>Bacteria</taxon>
        <taxon>Pseudomonadati</taxon>
        <taxon>Pseudomonadota</taxon>
        <taxon>Gammaproteobacteria</taxon>
        <taxon>Lysobacterales</taxon>
        <taxon>Lysobacteraceae</taxon>
        <taxon>Luteimonas</taxon>
    </lineage>
</organism>
<dbReference type="InterPro" id="IPR029058">
    <property type="entry name" value="AB_hydrolase_fold"/>
</dbReference>
<dbReference type="Gene3D" id="3.40.50.1820">
    <property type="entry name" value="alpha/beta hydrolase"/>
    <property type="match status" value="1"/>
</dbReference>
<evidence type="ECO:0000313" key="3">
    <source>
        <dbReference type="Proteomes" id="UP000578091"/>
    </source>
</evidence>